<feature type="coiled-coil region" evidence="6">
    <location>
        <begin position="52"/>
        <end position="86"/>
    </location>
</feature>
<dbReference type="GO" id="GO:0071973">
    <property type="term" value="P:bacterial-type flagellum-dependent cell motility"/>
    <property type="evidence" value="ECO:0007669"/>
    <property type="project" value="InterPro"/>
</dbReference>
<keyword evidence="8" id="KW-0969">Cilium</keyword>
<dbReference type="InterPro" id="IPR013384">
    <property type="entry name" value="Flagell_FlgL"/>
</dbReference>
<reference evidence="8 9" key="1">
    <citation type="submission" date="2018-03" db="EMBL/GenBank/DDBJ databases">
        <title>Aeromonas veronii whole genome sequencing and analysis.</title>
        <authorList>
            <person name="Xie H."/>
            <person name="Liu T."/>
            <person name="Wang K."/>
        </authorList>
    </citation>
    <scope>NUCLEOTIDE SEQUENCE [LARGE SCALE GENOMIC DNA]</scope>
    <source>
        <strain evidence="8 9">XH.VA.1</strain>
    </source>
</reference>
<keyword evidence="5" id="KW-0975">Bacterial flagellum</keyword>
<dbReference type="RefSeq" id="WP_107684337.1">
    <property type="nucleotide sequence ID" value="NZ_PZKL01000041.1"/>
</dbReference>
<keyword evidence="8" id="KW-0282">Flagellum</keyword>
<comment type="caution">
    <text evidence="8">The sequence shown here is derived from an EMBL/GenBank/DDBJ whole genome shotgun (WGS) entry which is preliminary data.</text>
</comment>
<evidence type="ECO:0000313" key="8">
    <source>
        <dbReference type="EMBL" id="PTH79431.1"/>
    </source>
</evidence>
<gene>
    <name evidence="8" type="primary">flgL</name>
    <name evidence="8" type="ORF">DAA48_19180</name>
</gene>
<dbReference type="EMBL" id="PZKL01000041">
    <property type="protein sequence ID" value="PTH79431.1"/>
    <property type="molecule type" value="Genomic_DNA"/>
</dbReference>
<keyword evidence="4" id="KW-0964">Secreted</keyword>
<keyword evidence="6" id="KW-0175">Coiled coil</keyword>
<evidence type="ECO:0000259" key="7">
    <source>
        <dbReference type="Pfam" id="PF00669"/>
    </source>
</evidence>
<dbReference type="GO" id="GO:0005576">
    <property type="term" value="C:extracellular region"/>
    <property type="evidence" value="ECO:0007669"/>
    <property type="project" value="UniProtKB-SubCell"/>
</dbReference>
<dbReference type="GO" id="GO:0009424">
    <property type="term" value="C:bacterial-type flagellum hook"/>
    <property type="evidence" value="ECO:0007669"/>
    <property type="project" value="InterPro"/>
</dbReference>
<dbReference type="PANTHER" id="PTHR42792">
    <property type="entry name" value="FLAGELLIN"/>
    <property type="match status" value="1"/>
</dbReference>
<proteinExistence type="inferred from homology"/>
<dbReference type="Proteomes" id="UP000241986">
    <property type="component" value="Unassembled WGS sequence"/>
</dbReference>
<dbReference type="InterPro" id="IPR001492">
    <property type="entry name" value="Flagellin"/>
</dbReference>
<feature type="domain" description="Flagellin N-terminal" evidence="7">
    <location>
        <begin position="3"/>
        <end position="139"/>
    </location>
</feature>
<dbReference type="Gene3D" id="1.20.1330.10">
    <property type="entry name" value="f41 fragment of flagellin, N-terminal domain"/>
    <property type="match status" value="1"/>
</dbReference>
<evidence type="ECO:0000313" key="9">
    <source>
        <dbReference type="Proteomes" id="UP000241986"/>
    </source>
</evidence>
<comment type="subcellular location">
    <subcellularLocation>
        <location evidence="1">Bacterial flagellum</location>
    </subcellularLocation>
    <subcellularLocation>
        <location evidence="2">Secreted</location>
    </subcellularLocation>
</comment>
<dbReference type="AlphaFoldDB" id="A0A2T4MXX0"/>
<name>A0A2T4MXX0_AERVE</name>
<sequence>MRISTNQIQLSMLDNLQHGFGEYARLDRQISSNKRILQPSDDPVGSVRLLGLKKEQVAMEQYQKNIANAKSQLSQGEIQLESMTNMLMRLRELTQTAANGSLSEDDRRAVATEAAIIKDGLFDLANARNESGSSLFTGSKVDQPALVKVTDPADPDFGSYKYQGDSLVREVSIANGVTVGLNQTADKLFIDNGDFFKQLDSMVAVMESGAPDAADQARGMLDRSKVLQDDISQMVSTIGARMNLLDQVDEGHAEKGVYSKEVSNQIESLDYASAVTQQAHVLMALQVQQQAFAKVNGLSLFNYMP</sequence>
<evidence type="ECO:0000256" key="6">
    <source>
        <dbReference type="SAM" id="Coils"/>
    </source>
</evidence>
<dbReference type="InterPro" id="IPR001029">
    <property type="entry name" value="Flagellin_N"/>
</dbReference>
<evidence type="ECO:0000256" key="2">
    <source>
        <dbReference type="ARBA" id="ARBA00004613"/>
    </source>
</evidence>
<dbReference type="PANTHER" id="PTHR42792:SF1">
    <property type="entry name" value="FLAGELLAR HOOK-ASSOCIATED PROTEIN 3"/>
    <property type="match status" value="1"/>
</dbReference>
<organism evidence="8 9">
    <name type="scientific">Aeromonas veronii</name>
    <dbReference type="NCBI Taxonomy" id="654"/>
    <lineage>
        <taxon>Bacteria</taxon>
        <taxon>Pseudomonadati</taxon>
        <taxon>Pseudomonadota</taxon>
        <taxon>Gammaproteobacteria</taxon>
        <taxon>Aeromonadales</taxon>
        <taxon>Aeromonadaceae</taxon>
        <taxon>Aeromonas</taxon>
    </lineage>
</organism>
<accession>A0A2T4MXX0</accession>
<evidence type="ECO:0000256" key="4">
    <source>
        <dbReference type="ARBA" id="ARBA00022525"/>
    </source>
</evidence>
<evidence type="ECO:0000256" key="5">
    <source>
        <dbReference type="ARBA" id="ARBA00023143"/>
    </source>
</evidence>
<keyword evidence="8" id="KW-0966">Cell projection</keyword>
<dbReference type="GO" id="GO:0005198">
    <property type="term" value="F:structural molecule activity"/>
    <property type="evidence" value="ECO:0007669"/>
    <property type="project" value="InterPro"/>
</dbReference>
<dbReference type="SUPFAM" id="SSF64518">
    <property type="entry name" value="Phase 1 flagellin"/>
    <property type="match status" value="1"/>
</dbReference>
<dbReference type="NCBIfam" id="TIGR02550">
    <property type="entry name" value="flagell_flgL"/>
    <property type="match status" value="1"/>
</dbReference>
<evidence type="ECO:0000256" key="3">
    <source>
        <dbReference type="ARBA" id="ARBA00005709"/>
    </source>
</evidence>
<dbReference type="Pfam" id="PF00669">
    <property type="entry name" value="Flagellin_N"/>
    <property type="match status" value="1"/>
</dbReference>
<comment type="similarity">
    <text evidence="3">Belongs to the bacterial flagellin family.</text>
</comment>
<protein>
    <submittedName>
        <fullName evidence="8">Flagellar hook-associated protein 3</fullName>
    </submittedName>
</protein>
<evidence type="ECO:0000256" key="1">
    <source>
        <dbReference type="ARBA" id="ARBA00004365"/>
    </source>
</evidence>